<dbReference type="Gene3D" id="2.70.98.70">
    <property type="match status" value="1"/>
</dbReference>
<dbReference type="InterPro" id="IPR008979">
    <property type="entry name" value="Galactose-bd-like_sf"/>
</dbReference>
<proteinExistence type="predicted"/>
<dbReference type="InterPro" id="IPR003305">
    <property type="entry name" value="CenC_carb-bd"/>
</dbReference>
<dbReference type="GO" id="GO:0016829">
    <property type="term" value="F:lyase activity"/>
    <property type="evidence" value="ECO:0007669"/>
    <property type="project" value="InterPro"/>
</dbReference>
<evidence type="ECO:0000259" key="3">
    <source>
        <dbReference type="PROSITE" id="PS50022"/>
    </source>
</evidence>
<dbReference type="InterPro" id="IPR008964">
    <property type="entry name" value="Invasin/intimin_cell_adhesion"/>
</dbReference>
<reference evidence="4 5" key="1">
    <citation type="submission" date="2019-05" db="EMBL/GenBank/DDBJ databases">
        <authorList>
            <person name="Narsing Rao M.P."/>
            <person name="Li W.J."/>
        </authorList>
    </citation>
    <scope>NUCLEOTIDE SEQUENCE [LARGE SCALE GENOMIC DNA]</scope>
    <source>
        <strain evidence="4 5">SYSU_K30003</strain>
    </source>
</reference>
<dbReference type="EMBL" id="VCIW01000010">
    <property type="protein sequence ID" value="TLS51341.1"/>
    <property type="molecule type" value="Genomic_DNA"/>
</dbReference>
<evidence type="ECO:0000256" key="2">
    <source>
        <dbReference type="ARBA" id="ARBA00022801"/>
    </source>
</evidence>
<dbReference type="SUPFAM" id="SSF49785">
    <property type="entry name" value="Galactose-binding domain-like"/>
    <property type="match status" value="2"/>
</dbReference>
<organism evidence="4 5">
    <name type="scientific">Paenibacillus antri</name>
    <dbReference type="NCBI Taxonomy" id="2582848"/>
    <lineage>
        <taxon>Bacteria</taxon>
        <taxon>Bacillati</taxon>
        <taxon>Bacillota</taxon>
        <taxon>Bacilli</taxon>
        <taxon>Bacillales</taxon>
        <taxon>Paenibacillaceae</taxon>
        <taxon>Paenibacillus</taxon>
    </lineage>
</organism>
<dbReference type="OrthoDB" id="175534at2"/>
<keyword evidence="2" id="KW-0378">Hydrolase</keyword>
<dbReference type="Gene3D" id="2.60.40.1080">
    <property type="match status" value="3"/>
</dbReference>
<gene>
    <name evidence="4" type="ORF">FE782_16310</name>
</gene>
<dbReference type="Pfam" id="PF07940">
    <property type="entry name" value="Hepar_II_III_C"/>
    <property type="match status" value="1"/>
</dbReference>
<dbReference type="GO" id="GO:0030313">
    <property type="term" value="C:cell envelope"/>
    <property type="evidence" value="ECO:0007669"/>
    <property type="project" value="UniProtKB-SubCell"/>
</dbReference>
<dbReference type="Pfam" id="PF02368">
    <property type="entry name" value="Big_2"/>
    <property type="match status" value="2"/>
</dbReference>
<evidence type="ECO:0000256" key="1">
    <source>
        <dbReference type="ARBA" id="ARBA00004196"/>
    </source>
</evidence>
<dbReference type="SMART" id="SM00635">
    <property type="entry name" value="BID_2"/>
    <property type="match status" value="3"/>
</dbReference>
<name>A0A5R9G6E5_9BACL</name>
<feature type="domain" description="F5/8 type C" evidence="3">
    <location>
        <begin position="1156"/>
        <end position="1297"/>
    </location>
</feature>
<dbReference type="Gene3D" id="2.60.120.260">
    <property type="entry name" value="Galactose-binding domain-like"/>
    <property type="match status" value="2"/>
</dbReference>
<dbReference type="Gene3D" id="2.60.40.2810">
    <property type="match status" value="2"/>
</dbReference>
<dbReference type="InterPro" id="IPR003343">
    <property type="entry name" value="Big_2"/>
</dbReference>
<dbReference type="Pfam" id="PF02018">
    <property type="entry name" value="CBM_4_9"/>
    <property type="match status" value="1"/>
</dbReference>
<dbReference type="GO" id="GO:0016798">
    <property type="term" value="F:hydrolase activity, acting on glycosyl bonds"/>
    <property type="evidence" value="ECO:0007669"/>
    <property type="project" value="InterPro"/>
</dbReference>
<evidence type="ECO:0000313" key="5">
    <source>
        <dbReference type="Proteomes" id="UP000309676"/>
    </source>
</evidence>
<dbReference type="Gene3D" id="1.50.10.100">
    <property type="entry name" value="Chondroitin AC/alginate lyase"/>
    <property type="match status" value="1"/>
</dbReference>
<evidence type="ECO:0000313" key="4">
    <source>
        <dbReference type="EMBL" id="TLS51341.1"/>
    </source>
</evidence>
<dbReference type="InterPro" id="IPR008929">
    <property type="entry name" value="Chondroitin_lyas"/>
</dbReference>
<dbReference type="SUPFAM" id="SSF48230">
    <property type="entry name" value="Chondroitin AC/alginate lyase"/>
    <property type="match status" value="1"/>
</dbReference>
<dbReference type="PANTHER" id="PTHR38045">
    <property type="entry name" value="CHROMOSOME 1, WHOLE GENOME SHOTGUN SEQUENCE"/>
    <property type="match status" value="1"/>
</dbReference>
<accession>A0A5R9G6E5</accession>
<dbReference type="InterPro" id="IPR012480">
    <property type="entry name" value="Hepar_II_III_C"/>
</dbReference>
<dbReference type="PROSITE" id="PS50022">
    <property type="entry name" value="FA58C_3"/>
    <property type="match status" value="1"/>
</dbReference>
<comment type="subcellular location">
    <subcellularLocation>
        <location evidence="1">Cell envelope</location>
    </subcellularLocation>
</comment>
<dbReference type="SUPFAM" id="SSF49373">
    <property type="entry name" value="Invasin/intimin cell-adhesion fragments"/>
    <property type="match status" value="2"/>
</dbReference>
<dbReference type="InterPro" id="IPR000421">
    <property type="entry name" value="FA58C"/>
</dbReference>
<dbReference type="Pfam" id="PF17963">
    <property type="entry name" value="Big_9"/>
    <property type="match status" value="2"/>
</dbReference>
<sequence>MAVGLLGGALPSGSAAAAEIGEADALAGTGVDNLLANGGFERTETGSGWIDNVKPSAWGQWLASGTPKLAIDSQVYRSGERSASIEGPAGAVSRAAITQSVPVTIGKTYRIGGWVKTEAVSNQALIRFQMRRSGAGNLLINVGTVTGTRDWTYIERLLTIPDNALQPATLAVEMFLEAGTGKVWFDDVSVTEPVQSIAVSPDIAYLEIGETVTPSVTFVPSSATDKRLLWSSSDPETAAVSGDGDIVGLRAGQSVITAKTVDGGHAASISVSVGASDTLEVEAYAGEVPEDGSLTGRLTATDSSGAPIAFALATPPSRGAMTVSDDGSFRYYPNPSFTGTDTFKFTASTGEGGPKFGTGTIAVLETNDAPVLDLEWAYTASGASIAQGLLQKSSDPDGDALTWTVVEPTANGAIAVHANGSYDYAPNAGFTGYDRFRVAAEDGRGGRTERDMLIFVGPTAASAAAALEAHAPARSHPRLLASGEKFAAARALSASGSGDPYMPEWFELLRKQADPVLNTQPLAYSANGGNAYPLRDRLLPTALMYQLTGDDRYAERVWREFDAMADYPDWGGRTNNILALSELSFAVALAYDWIYDYMSEEQRSRINIAIRDNALNVALDWYRGAFRHNGEFNNINLVDNGGLGLLALAVADEPETRDAALEAVQSSFAKLQQAVRHYTADGSWPEGPAYWHYGGQYLAMYMAALHGTLGTDFGLSGLPGYEASGAYPYHLLGEGGVFNFYDGGVSLNMYESIWFAAFFDEPEYAWFIGDLYRRKGLFHPLYMVFYEPGIFEAKPAALDRFFSGIESGSMRSAWDDPYALFASMKGVNETMRSHNDLDAGTFVFDALGVRWAADLGNENYNLPGFWDYNYTRWTYYRKKTEGHNTIVLNPVQNPVVQQEPYGTAVAVRNESKPRGAYTILDMTDLYSKDAGEMLRGMMLTADRTELIVQDEIKLKLPSEVYWFMHTPADIEIVEGGRAALLRSQDKKLYVEMTEAPAGAAFAAMDAAPLPTSPNPEGQSSNEGMRKLAIHMEHVQEATLSIRMVPLYSSDPLPAPAAGAVPLHAWSIPDGELPPVAERVTASDIRLNGEPLAGFDPKVTYYEVALPMDEPSPPTVTATSEHSVTVAQAEALPGAAVVTVSAADGSPRTNRYTIVFARGASVGEPPAHLKYPVASVTASAVPEAANIPENTIDGDLDTRWSASGTQYIQYDLGEPRKIGAVSIAIYSGDTRKNYFDILTSDDAVVWKTVYADGVTSGTTALPETYLVEETTARYVRILGKGNNANAWNSITEVGIYPLAPLIMRVDAPSEMMPGETGTVTARWGYPLGHRVPVVGATYEVDRPDVASVDAAGLLTAKMPGTATLTVTDAVYGFVHRSSVTVLFNGDQPFLRLEGATTMRSKDTQSLTARLLYPDGSIVPAEPHQLRFRSDAPNVVSVDANGTVRANQAGAAVITAVDDDTGAANAIAITVE</sequence>
<comment type="caution">
    <text evidence="4">The sequence shown here is derived from an EMBL/GenBank/DDBJ whole genome shotgun (WGS) entry which is preliminary data.</text>
</comment>
<dbReference type="Pfam" id="PF00754">
    <property type="entry name" value="F5_F8_type_C"/>
    <property type="match status" value="1"/>
</dbReference>
<dbReference type="PANTHER" id="PTHR38045:SF1">
    <property type="entry name" value="HEPARINASE II_III-LIKE PROTEIN"/>
    <property type="match status" value="1"/>
</dbReference>
<dbReference type="Proteomes" id="UP000309676">
    <property type="component" value="Unassembled WGS sequence"/>
</dbReference>
<protein>
    <submittedName>
        <fullName evidence="4">Carbohydrate-binding protein</fullName>
    </submittedName>
</protein>
<keyword evidence="5" id="KW-1185">Reference proteome</keyword>